<feature type="transmembrane region" description="Helical" evidence="1">
    <location>
        <begin position="189"/>
        <end position="214"/>
    </location>
</feature>
<feature type="transmembrane region" description="Helical" evidence="1">
    <location>
        <begin position="368"/>
        <end position="386"/>
    </location>
</feature>
<keyword evidence="1" id="KW-1133">Transmembrane helix</keyword>
<feature type="transmembrane region" description="Helical" evidence="1">
    <location>
        <begin position="108"/>
        <end position="128"/>
    </location>
</feature>
<organism evidence="2 3">
    <name type="scientific">Amycolatopsis tolypomycina</name>
    <dbReference type="NCBI Taxonomy" id="208445"/>
    <lineage>
        <taxon>Bacteria</taxon>
        <taxon>Bacillati</taxon>
        <taxon>Actinomycetota</taxon>
        <taxon>Actinomycetes</taxon>
        <taxon>Pseudonocardiales</taxon>
        <taxon>Pseudonocardiaceae</taxon>
        <taxon>Amycolatopsis</taxon>
    </lineage>
</organism>
<dbReference type="AlphaFoldDB" id="A0A1H4Q4D5"/>
<name>A0A1H4Q4D5_9PSEU</name>
<proteinExistence type="predicted"/>
<evidence type="ECO:0000313" key="2">
    <source>
        <dbReference type="EMBL" id="SEC14390.1"/>
    </source>
</evidence>
<feature type="transmembrane region" description="Helical" evidence="1">
    <location>
        <begin position="221"/>
        <end position="239"/>
    </location>
</feature>
<dbReference type="RefSeq" id="WP_091306837.1">
    <property type="nucleotide sequence ID" value="NZ_FNSO01000004.1"/>
</dbReference>
<gene>
    <name evidence="2" type="ORF">SAMN04489727_2723</name>
</gene>
<keyword evidence="1" id="KW-0472">Membrane</keyword>
<feature type="transmembrane region" description="Helical" evidence="1">
    <location>
        <begin position="28"/>
        <end position="49"/>
    </location>
</feature>
<accession>A0A1H4Q4D5</accession>
<reference evidence="3" key="1">
    <citation type="submission" date="2016-10" db="EMBL/GenBank/DDBJ databases">
        <authorList>
            <person name="Varghese N."/>
            <person name="Submissions S."/>
        </authorList>
    </citation>
    <scope>NUCLEOTIDE SEQUENCE [LARGE SCALE GENOMIC DNA]</scope>
    <source>
        <strain evidence="3">DSM 44544</strain>
    </source>
</reference>
<dbReference type="EMBL" id="FNSO01000004">
    <property type="protein sequence ID" value="SEC14390.1"/>
    <property type="molecule type" value="Genomic_DNA"/>
</dbReference>
<feature type="transmembrane region" description="Helical" evidence="1">
    <location>
        <begin position="274"/>
        <end position="293"/>
    </location>
</feature>
<evidence type="ECO:0000313" key="3">
    <source>
        <dbReference type="Proteomes" id="UP000199622"/>
    </source>
</evidence>
<feature type="transmembrane region" description="Helical" evidence="1">
    <location>
        <begin position="305"/>
        <end position="324"/>
    </location>
</feature>
<protein>
    <recommendedName>
        <fullName evidence="4">DUF2079 domain-containing protein</fullName>
    </recommendedName>
</protein>
<keyword evidence="1" id="KW-0812">Transmembrane</keyword>
<dbReference type="OrthoDB" id="3638266at2"/>
<feature type="transmembrane region" description="Helical" evidence="1">
    <location>
        <begin position="336"/>
        <end position="356"/>
    </location>
</feature>
<keyword evidence="3" id="KW-1185">Reference proteome</keyword>
<feature type="transmembrane region" description="Helical" evidence="1">
    <location>
        <begin position="165"/>
        <end position="183"/>
    </location>
</feature>
<evidence type="ECO:0008006" key="4">
    <source>
        <dbReference type="Google" id="ProtNLM"/>
    </source>
</evidence>
<dbReference type="Proteomes" id="UP000199622">
    <property type="component" value="Unassembled WGS sequence"/>
</dbReference>
<sequence length="551" mass="57311">MPALDAPDITAPIPRTTANVRRDSAPRLGLVALWGFAVVPAALALLAAVRAPKMHVLLDYWHVFAKITDDNGHLLLGQVFTYHLDQPFVVPSLLFYADAAWFGGDNRVLTVLTIALLAVSVFALSTMLPRHLNPTTRTALTAAMCWLLFSSHATELWLQSTNGISWVPAIMFCTIAIACAHHGRRVGAYTAAALGCLSFGAALPIWFVIAGIAWLRRESRLRVLLPAVAGLVILIAWWLTKPAGTQSGATDAFDPDGRLSVVAAAVGGLWSTDIAVLAVIAGGLTIALLALLLRHTVLDRPAVTDAGWAGLACYAVALAFMLALGRTTTNVPGGNVGLISRYVLVAALATSAAIVLTSLHRPQWPKRYLVVAVVALSLVTHAIGGGKADQVRRSYAPLALSAIALRVDAPAALDALHIQRTAGPAARALQAYPFTGDFTLGCHGPELGSHLDLATAQPTSANAAGALDAPATNAGAVTMGWAAINGTRPDCILITDYTGTVIGGGITGLPLTAGQTTTAAPGATAWQATAGPTNGPLTVLAVQAGRLYRLN</sequence>
<evidence type="ECO:0000256" key="1">
    <source>
        <dbReference type="SAM" id="Phobius"/>
    </source>
</evidence>